<evidence type="ECO:0000313" key="7">
    <source>
        <dbReference type="Proteomes" id="UP001161405"/>
    </source>
</evidence>
<feature type="domain" description="HTH lysR-type" evidence="5">
    <location>
        <begin position="8"/>
        <end position="65"/>
    </location>
</feature>
<evidence type="ECO:0000313" key="6">
    <source>
        <dbReference type="EMBL" id="GLQ15959.1"/>
    </source>
</evidence>
<dbReference type="SUPFAM" id="SSF53850">
    <property type="entry name" value="Periplasmic binding protein-like II"/>
    <property type="match status" value="1"/>
</dbReference>
<keyword evidence="3" id="KW-0238">DNA-binding</keyword>
<name>A0ABQ5UNH1_9HYPH</name>
<evidence type="ECO:0000256" key="4">
    <source>
        <dbReference type="ARBA" id="ARBA00023163"/>
    </source>
</evidence>
<evidence type="ECO:0000256" key="2">
    <source>
        <dbReference type="ARBA" id="ARBA00023015"/>
    </source>
</evidence>
<dbReference type="Pfam" id="PF00126">
    <property type="entry name" value="HTH_1"/>
    <property type="match status" value="1"/>
</dbReference>
<keyword evidence="7" id="KW-1185">Reference proteome</keyword>
<dbReference type="InterPro" id="IPR036388">
    <property type="entry name" value="WH-like_DNA-bd_sf"/>
</dbReference>
<dbReference type="PANTHER" id="PTHR30346">
    <property type="entry name" value="TRANSCRIPTIONAL DUAL REGULATOR HCAR-RELATED"/>
    <property type="match status" value="1"/>
</dbReference>
<dbReference type="InterPro" id="IPR005119">
    <property type="entry name" value="LysR_subst-bd"/>
</dbReference>
<dbReference type="PROSITE" id="PS50931">
    <property type="entry name" value="HTH_LYSR"/>
    <property type="match status" value="1"/>
</dbReference>
<keyword evidence="2" id="KW-0805">Transcription regulation</keyword>
<organism evidence="6 7">
    <name type="scientific">Maritalea porphyrae</name>
    <dbReference type="NCBI Taxonomy" id="880732"/>
    <lineage>
        <taxon>Bacteria</taxon>
        <taxon>Pseudomonadati</taxon>
        <taxon>Pseudomonadota</taxon>
        <taxon>Alphaproteobacteria</taxon>
        <taxon>Hyphomicrobiales</taxon>
        <taxon>Devosiaceae</taxon>
        <taxon>Maritalea</taxon>
    </lineage>
</organism>
<comment type="caution">
    <text evidence="6">The sequence shown here is derived from an EMBL/GenBank/DDBJ whole genome shotgun (WGS) entry which is preliminary data.</text>
</comment>
<dbReference type="Gene3D" id="3.40.190.10">
    <property type="entry name" value="Periplasmic binding protein-like II"/>
    <property type="match status" value="2"/>
</dbReference>
<accession>A0ABQ5UNH1</accession>
<dbReference type="InterPro" id="IPR000847">
    <property type="entry name" value="LysR_HTH_N"/>
</dbReference>
<dbReference type="PANTHER" id="PTHR30346:SF28">
    <property type="entry name" value="HTH-TYPE TRANSCRIPTIONAL REGULATOR CYNR"/>
    <property type="match status" value="1"/>
</dbReference>
<dbReference type="Pfam" id="PF03466">
    <property type="entry name" value="LysR_substrate"/>
    <property type="match status" value="1"/>
</dbReference>
<protein>
    <submittedName>
        <fullName evidence="6">HTH-type transcriptional regulator AlsR</fullName>
    </submittedName>
</protein>
<dbReference type="SUPFAM" id="SSF46785">
    <property type="entry name" value="Winged helix' DNA-binding domain"/>
    <property type="match status" value="1"/>
</dbReference>
<proteinExistence type="inferred from homology"/>
<reference evidence="6" key="2">
    <citation type="submission" date="2023-01" db="EMBL/GenBank/DDBJ databases">
        <title>Draft genome sequence of Maritalea porphyrae strain NBRC 107169.</title>
        <authorList>
            <person name="Sun Q."/>
            <person name="Mori K."/>
        </authorList>
    </citation>
    <scope>NUCLEOTIDE SEQUENCE</scope>
    <source>
        <strain evidence="6">NBRC 107169</strain>
    </source>
</reference>
<dbReference type="EMBL" id="BSNI01000001">
    <property type="protein sequence ID" value="GLQ15959.1"/>
    <property type="molecule type" value="Genomic_DNA"/>
</dbReference>
<keyword evidence="4" id="KW-0804">Transcription</keyword>
<evidence type="ECO:0000259" key="5">
    <source>
        <dbReference type="PROSITE" id="PS50931"/>
    </source>
</evidence>
<comment type="similarity">
    <text evidence="1">Belongs to the LysR transcriptional regulatory family.</text>
</comment>
<evidence type="ECO:0000256" key="1">
    <source>
        <dbReference type="ARBA" id="ARBA00009437"/>
    </source>
</evidence>
<gene>
    <name evidence="6" type="primary">alsR</name>
    <name evidence="6" type="ORF">GCM10007879_02080</name>
</gene>
<reference evidence="6" key="1">
    <citation type="journal article" date="2014" name="Int. J. Syst. Evol. Microbiol.">
        <title>Complete genome of a new Firmicutes species belonging to the dominant human colonic microbiota ('Ruminococcus bicirculans') reveals two chromosomes and a selective capacity to utilize plant glucans.</title>
        <authorList>
            <consortium name="NISC Comparative Sequencing Program"/>
            <person name="Wegmann U."/>
            <person name="Louis P."/>
            <person name="Goesmann A."/>
            <person name="Henrissat B."/>
            <person name="Duncan S.H."/>
            <person name="Flint H.J."/>
        </authorList>
    </citation>
    <scope>NUCLEOTIDE SEQUENCE</scope>
    <source>
        <strain evidence="6">NBRC 107169</strain>
    </source>
</reference>
<dbReference type="Proteomes" id="UP001161405">
    <property type="component" value="Unassembled WGS sequence"/>
</dbReference>
<dbReference type="InterPro" id="IPR036390">
    <property type="entry name" value="WH_DNA-bd_sf"/>
</dbReference>
<evidence type="ECO:0000256" key="3">
    <source>
        <dbReference type="ARBA" id="ARBA00023125"/>
    </source>
</evidence>
<sequence>MVYRLSRLDIRHLRYALAVADAGGFRAASEILNVAQPAISKAVRDTEEDLGFKIFERNTKSISITENGRIFLDDARQTVAQFERTIRSSRQSESGKMGHIIIGYSALANSNELTKGIEEFQAVYPNVQIEMHIMSTDSMMRNLKKGNIDIGFQLEHETVRDKAIKQKTIWRSAVGIVEPLEANSAIEIDLNTTPLVLGVRDNWRPYRLFLDAAFKEHQIHPNVLDEAWDIHVIFQRVLNGRGLTLLPVGIEPSLPRSLKVRTINSFQATVDINMAWSHAADTALLRLFRSYYIDRFNIA</sequence>
<dbReference type="PRINTS" id="PR00039">
    <property type="entry name" value="HTHLYSR"/>
</dbReference>
<dbReference type="Gene3D" id="1.10.10.10">
    <property type="entry name" value="Winged helix-like DNA-binding domain superfamily/Winged helix DNA-binding domain"/>
    <property type="match status" value="1"/>
</dbReference>